<reference evidence="5 6" key="1">
    <citation type="submission" date="2021-04" db="EMBL/GenBank/DDBJ databases">
        <authorList>
            <person name="Bliznina A."/>
        </authorList>
    </citation>
    <scope>NUCLEOTIDE SEQUENCE [LARGE SCALE GENOMIC DNA]</scope>
</reference>
<keyword evidence="2" id="KW-0808">Transferase</keyword>
<dbReference type="SUPFAM" id="SSF52540">
    <property type="entry name" value="P-loop containing nucleoside triphosphate hydrolases"/>
    <property type="match status" value="1"/>
</dbReference>
<dbReference type="PANTHER" id="PTHR45964">
    <property type="entry name" value="WSCD FAMILY MEMBER CG9164"/>
    <property type="match status" value="1"/>
</dbReference>
<accession>A0ABN7SL65</accession>
<evidence type="ECO:0000313" key="5">
    <source>
        <dbReference type="EMBL" id="CAG5102483.1"/>
    </source>
</evidence>
<dbReference type="Pfam" id="PF00685">
    <property type="entry name" value="Sulfotransfer_1"/>
    <property type="match status" value="1"/>
</dbReference>
<evidence type="ECO:0000313" key="6">
    <source>
        <dbReference type="Proteomes" id="UP001158576"/>
    </source>
</evidence>
<dbReference type="InterPro" id="IPR024423">
    <property type="entry name" value="DUF3050"/>
</dbReference>
<evidence type="ECO:0000259" key="4">
    <source>
        <dbReference type="Pfam" id="PF00685"/>
    </source>
</evidence>
<dbReference type="EC" id="2.8.2.-" evidence="2"/>
<dbReference type="Proteomes" id="UP001158576">
    <property type="component" value="Chromosome 1"/>
</dbReference>
<feature type="domain" description="Sulfotransferase" evidence="4">
    <location>
        <begin position="163"/>
        <end position="271"/>
    </location>
</feature>
<organism evidence="5 6">
    <name type="scientific">Oikopleura dioica</name>
    <name type="common">Tunicate</name>
    <dbReference type="NCBI Taxonomy" id="34765"/>
    <lineage>
        <taxon>Eukaryota</taxon>
        <taxon>Metazoa</taxon>
        <taxon>Chordata</taxon>
        <taxon>Tunicata</taxon>
        <taxon>Appendicularia</taxon>
        <taxon>Copelata</taxon>
        <taxon>Oikopleuridae</taxon>
        <taxon>Oikopleura</taxon>
    </lineage>
</organism>
<dbReference type="Gene3D" id="1.20.910.10">
    <property type="entry name" value="Heme oxygenase-like"/>
    <property type="match status" value="1"/>
</dbReference>
<evidence type="ECO:0000256" key="2">
    <source>
        <dbReference type="RuleBase" id="RU361155"/>
    </source>
</evidence>
<gene>
    <name evidence="5" type="ORF">OKIOD_LOCUS9088</name>
</gene>
<dbReference type="SUPFAM" id="SSF48613">
    <property type="entry name" value="Heme oxygenase-like"/>
    <property type="match status" value="1"/>
</dbReference>
<dbReference type="InterPro" id="IPR051589">
    <property type="entry name" value="Sialate-O-sulfotransferase"/>
</dbReference>
<feature type="compositionally biased region" description="Basic and acidic residues" evidence="3">
    <location>
        <begin position="68"/>
        <end position="89"/>
    </location>
</feature>
<dbReference type="InterPro" id="IPR027417">
    <property type="entry name" value="P-loop_NTPase"/>
</dbReference>
<comment type="similarity">
    <text evidence="1">Belongs to the WSCD family.</text>
</comment>
<evidence type="ECO:0000256" key="3">
    <source>
        <dbReference type="SAM" id="MobiDB-lite"/>
    </source>
</evidence>
<proteinExistence type="inferred from homology"/>
<dbReference type="InterPro" id="IPR000863">
    <property type="entry name" value="Sulfotransferase_dom"/>
</dbReference>
<comment type="similarity">
    <text evidence="2">Belongs to the sulfotransferase 1 family.</text>
</comment>
<keyword evidence="6" id="KW-1185">Reference proteome</keyword>
<dbReference type="Gene3D" id="3.40.50.300">
    <property type="entry name" value="P-loop containing nucleotide triphosphate hydrolases"/>
    <property type="match status" value="1"/>
</dbReference>
<name>A0ABN7SL65_OIKDI</name>
<dbReference type="InterPro" id="IPR016084">
    <property type="entry name" value="Haem_Oase-like_multi-hlx"/>
</dbReference>
<protein>
    <recommendedName>
        <fullName evidence="2">Sulfotransferase</fullName>
        <ecNumber evidence="2">2.8.2.-</ecNumber>
    </recommendedName>
</protein>
<dbReference type="Pfam" id="PF11251">
    <property type="entry name" value="DUF3050"/>
    <property type="match status" value="1"/>
</dbReference>
<dbReference type="PANTHER" id="PTHR45964:SF5">
    <property type="entry name" value="WSCD FAMILY MEMBER CG9164"/>
    <property type="match status" value="1"/>
</dbReference>
<sequence length="589" mass="68468">MNDDQLLNLSKWKYLLILVFSLSVSYIIKENLKLKRSFDENFGYEENSYNQATVRFDQEPEKEEQEIEEKLTLKTEPKSEENKKEEKAENCDRDVRLGKKGEFGVFPFISFPGSGNTWTRLLLEDVTGIYTGSIYTDKSLKNGGFLGEFTEPKDGETLFQKSHILNKQIFPAAEGVLFLIRNPYDAAVAEWKRVKGHGHTSVVSEEIFNPKNQEWRKRSELYLKKWLQLLEGTMKKHTEEKKIPIHVFYYEDLKKNATFEMEKVLDFVEEKDYYTVQDRTRRIACLKSLMEQSEKFHRPKAPPSFEYFGENAIRIGNENIRKAHSQNLEKEIESAQEKLFSHPIYESINSVKAVQNFMRLHVFSVWDFMSLLKRLQRDLTCTQTPWTPPKNRPVAYIINQIVLGEESDDFGTGEVSNAMSHFELYMKAMVENKAVKITLKDPIEITKLVSMIEEGMHYEDALKSHERIFGEIIPAAVYDYVRDTLRTVEKGSTHEVMASFLFGREEPIPKMFQSIIDNKIFSDDKTLECFRLYLQRHIDVDGDDHGPLAFAALSEICGTDEKKWEEATAAAKNAIKMRLNFWTGILETC</sequence>
<dbReference type="EMBL" id="OU015566">
    <property type="protein sequence ID" value="CAG5102483.1"/>
    <property type="molecule type" value="Genomic_DNA"/>
</dbReference>
<evidence type="ECO:0000256" key="1">
    <source>
        <dbReference type="ARBA" id="ARBA00010236"/>
    </source>
</evidence>
<feature type="region of interest" description="Disordered" evidence="3">
    <location>
        <begin position="58"/>
        <end position="89"/>
    </location>
</feature>